<gene>
    <name evidence="11" type="ORF">ACTOB_003013</name>
</gene>
<evidence type="ECO:0000256" key="2">
    <source>
        <dbReference type="ARBA" id="ARBA00012438"/>
    </source>
</evidence>
<dbReference type="GO" id="GO:0016301">
    <property type="term" value="F:kinase activity"/>
    <property type="evidence" value="ECO:0007669"/>
    <property type="project" value="UniProtKB-KW"/>
</dbReference>
<proteinExistence type="predicted"/>
<evidence type="ECO:0000256" key="3">
    <source>
        <dbReference type="ARBA" id="ARBA00022553"/>
    </source>
</evidence>
<evidence type="ECO:0000256" key="5">
    <source>
        <dbReference type="ARBA" id="ARBA00022741"/>
    </source>
</evidence>
<keyword evidence="4" id="KW-0808">Transferase</keyword>
<evidence type="ECO:0000313" key="11">
    <source>
        <dbReference type="EMBL" id="WIM99363.1"/>
    </source>
</evidence>
<feature type="domain" description="Histidine kinase/HSP90-like ATPase" evidence="10">
    <location>
        <begin position="299"/>
        <end position="390"/>
    </location>
</feature>
<keyword evidence="7" id="KW-0067">ATP-binding</keyword>
<dbReference type="InterPro" id="IPR036890">
    <property type="entry name" value="HATPase_C_sf"/>
</dbReference>
<keyword evidence="3" id="KW-0597">Phosphoprotein</keyword>
<protein>
    <recommendedName>
        <fullName evidence="2">histidine kinase</fullName>
        <ecNumber evidence="2">2.7.13.3</ecNumber>
    </recommendedName>
</protein>
<dbReference type="RefSeq" id="WP_284920801.1">
    <property type="nucleotide sequence ID" value="NZ_CP126980.1"/>
</dbReference>
<evidence type="ECO:0000256" key="1">
    <source>
        <dbReference type="ARBA" id="ARBA00000085"/>
    </source>
</evidence>
<keyword evidence="5" id="KW-0547">Nucleotide-binding</keyword>
<dbReference type="InterPro" id="IPR003594">
    <property type="entry name" value="HATPase_dom"/>
</dbReference>
<keyword evidence="9" id="KW-0472">Membrane</keyword>
<evidence type="ECO:0000256" key="4">
    <source>
        <dbReference type="ARBA" id="ARBA00022679"/>
    </source>
</evidence>
<organism evidence="11 12">
    <name type="scientific">Actinoplanes oblitus</name>
    <dbReference type="NCBI Taxonomy" id="3040509"/>
    <lineage>
        <taxon>Bacteria</taxon>
        <taxon>Bacillati</taxon>
        <taxon>Actinomycetota</taxon>
        <taxon>Actinomycetes</taxon>
        <taxon>Micromonosporales</taxon>
        <taxon>Micromonosporaceae</taxon>
        <taxon>Actinoplanes</taxon>
    </lineage>
</organism>
<keyword evidence="9" id="KW-0812">Transmembrane</keyword>
<dbReference type="SUPFAM" id="SSF55874">
    <property type="entry name" value="ATPase domain of HSP90 chaperone/DNA topoisomerase II/histidine kinase"/>
    <property type="match status" value="1"/>
</dbReference>
<dbReference type="InterPro" id="IPR050482">
    <property type="entry name" value="Sensor_HK_TwoCompSys"/>
</dbReference>
<comment type="catalytic activity">
    <reaction evidence="1">
        <text>ATP + protein L-histidine = ADP + protein N-phospho-L-histidine.</text>
        <dbReference type="EC" id="2.7.13.3"/>
    </reaction>
</comment>
<dbReference type="Pfam" id="PF23539">
    <property type="entry name" value="DUF7134"/>
    <property type="match status" value="1"/>
</dbReference>
<dbReference type="Pfam" id="PF02518">
    <property type="entry name" value="HATPase_c"/>
    <property type="match status" value="1"/>
</dbReference>
<dbReference type="CDD" id="cd16917">
    <property type="entry name" value="HATPase_UhpB-NarQ-NarX-like"/>
    <property type="match status" value="1"/>
</dbReference>
<evidence type="ECO:0000256" key="7">
    <source>
        <dbReference type="ARBA" id="ARBA00022840"/>
    </source>
</evidence>
<dbReference type="EMBL" id="CP126980">
    <property type="protein sequence ID" value="WIM99363.1"/>
    <property type="molecule type" value="Genomic_DNA"/>
</dbReference>
<evidence type="ECO:0000313" key="12">
    <source>
        <dbReference type="Proteomes" id="UP001240150"/>
    </source>
</evidence>
<dbReference type="EC" id="2.7.13.3" evidence="2"/>
<evidence type="ECO:0000256" key="9">
    <source>
        <dbReference type="SAM" id="Phobius"/>
    </source>
</evidence>
<dbReference type="Gene3D" id="1.20.5.1930">
    <property type="match status" value="1"/>
</dbReference>
<dbReference type="InterPro" id="IPR011712">
    <property type="entry name" value="Sig_transdc_His_kin_sub3_dim/P"/>
</dbReference>
<evidence type="ECO:0000259" key="10">
    <source>
        <dbReference type="SMART" id="SM00387"/>
    </source>
</evidence>
<dbReference type="Gene3D" id="3.30.565.10">
    <property type="entry name" value="Histidine kinase-like ATPase, C-terminal domain"/>
    <property type="match status" value="1"/>
</dbReference>
<dbReference type="PANTHER" id="PTHR24421">
    <property type="entry name" value="NITRATE/NITRITE SENSOR PROTEIN NARX-RELATED"/>
    <property type="match status" value="1"/>
</dbReference>
<feature type="transmembrane region" description="Helical" evidence="9">
    <location>
        <begin position="117"/>
        <end position="134"/>
    </location>
</feature>
<accession>A0ABY8WQJ6</accession>
<evidence type="ECO:0000256" key="8">
    <source>
        <dbReference type="ARBA" id="ARBA00023012"/>
    </source>
</evidence>
<dbReference type="Proteomes" id="UP001240150">
    <property type="component" value="Chromosome"/>
</dbReference>
<dbReference type="Pfam" id="PF07730">
    <property type="entry name" value="HisKA_3"/>
    <property type="match status" value="1"/>
</dbReference>
<dbReference type="InterPro" id="IPR055558">
    <property type="entry name" value="DUF7134"/>
</dbReference>
<dbReference type="PANTHER" id="PTHR24421:SF10">
    <property type="entry name" value="NITRATE_NITRITE SENSOR PROTEIN NARQ"/>
    <property type="match status" value="1"/>
</dbReference>
<feature type="transmembrane region" description="Helical" evidence="9">
    <location>
        <begin position="94"/>
        <end position="110"/>
    </location>
</feature>
<keyword evidence="6 11" id="KW-0418">Kinase</keyword>
<sequence length="397" mass="42164">MDVAQLVRRLRPAELYAFDALVAAIAVLICLTATFEAPGDGRPTEPVWVSVLTGLAIGLPIAVRRRWPTSVAVIVTAASSFAFVTEFIPPFASPGVILPLVLAFYTFGTVSRDTPGFTIQTICAVLISVGLSLPDLWTHHAGPPEDVPSDALTAFFGMLVVMPAFILGFAIGERRSQNAQRSDQARREAVMAERLRLARELHDVIAHTVTLMVVKASIGNVVAETDPAEARDALRVIEKTGRSAMVEVRRVLDMLRDETPDGPMPGLDDLPGLVEQASAGDARVTLTVDRPATAAISESVQLAVYRIVQEAVTNVVKHAAPAHCRVSVVVGGEDIRVDVDDDGRRTPRAGGAGHGLIGMRERVALHGGSFSAGPRDGGGFSVTALLPVTGHEREDGS</sequence>
<keyword evidence="12" id="KW-1185">Reference proteome</keyword>
<keyword evidence="8" id="KW-0902">Two-component regulatory system</keyword>
<reference evidence="11 12" key="1">
    <citation type="submission" date="2023-06" db="EMBL/GenBank/DDBJ databases">
        <authorList>
            <person name="Yushchuk O."/>
            <person name="Binda E."/>
            <person name="Ruckert-Reed C."/>
            <person name="Fedorenko V."/>
            <person name="Kalinowski J."/>
            <person name="Marinelli F."/>
        </authorList>
    </citation>
    <scope>NUCLEOTIDE SEQUENCE [LARGE SCALE GENOMIC DNA]</scope>
    <source>
        <strain evidence="11 12">NRRL 3884</strain>
    </source>
</reference>
<dbReference type="SMART" id="SM00387">
    <property type="entry name" value="HATPase_c"/>
    <property type="match status" value="1"/>
</dbReference>
<name>A0ABY8WQJ6_9ACTN</name>
<feature type="transmembrane region" description="Helical" evidence="9">
    <location>
        <begin position="15"/>
        <end position="35"/>
    </location>
</feature>
<evidence type="ECO:0000256" key="6">
    <source>
        <dbReference type="ARBA" id="ARBA00022777"/>
    </source>
</evidence>
<feature type="transmembrane region" description="Helical" evidence="9">
    <location>
        <begin position="154"/>
        <end position="172"/>
    </location>
</feature>
<keyword evidence="9" id="KW-1133">Transmembrane helix</keyword>